<evidence type="ECO:0000313" key="2">
    <source>
        <dbReference type="Proteomes" id="UP000195514"/>
    </source>
</evidence>
<dbReference type="Proteomes" id="UP000195514">
    <property type="component" value="Chromosome I"/>
</dbReference>
<proteinExistence type="predicted"/>
<keyword evidence="2" id="KW-1185">Reference proteome</keyword>
<evidence type="ECO:0000313" key="1">
    <source>
        <dbReference type="EMBL" id="SMX53861.1"/>
    </source>
</evidence>
<dbReference type="KEGG" id="abat:CFX1CAM_0796"/>
<gene>
    <name evidence="1" type="ORF">CFX1CAM_0796</name>
</gene>
<sequence>MMQVPARSGEAVFDFENLILTALFHGEIKGRSEFMLEISNALQLKKEDR</sequence>
<protein>
    <submittedName>
        <fullName evidence="1">Uncharacterized protein</fullName>
    </submittedName>
</protein>
<organism evidence="1 2">
    <name type="scientific">Candidatus Brevifilum fermentans</name>
    <dbReference type="NCBI Taxonomy" id="1986204"/>
    <lineage>
        <taxon>Bacteria</taxon>
        <taxon>Bacillati</taxon>
        <taxon>Chloroflexota</taxon>
        <taxon>Anaerolineae</taxon>
        <taxon>Anaerolineales</taxon>
        <taxon>Anaerolineaceae</taxon>
        <taxon>Candidatus Brevifilum</taxon>
    </lineage>
</organism>
<dbReference type="AlphaFoldDB" id="A0A1Y6K2H5"/>
<dbReference type="EMBL" id="LT859958">
    <property type="protein sequence ID" value="SMX53861.1"/>
    <property type="molecule type" value="Genomic_DNA"/>
</dbReference>
<accession>A0A1Y6K2H5</accession>
<reference evidence="2" key="1">
    <citation type="submission" date="2017-05" db="EMBL/GenBank/DDBJ databases">
        <authorList>
            <person name="Kirkegaard R."/>
            <person name="Mcilroy J S."/>
        </authorList>
    </citation>
    <scope>NUCLEOTIDE SEQUENCE [LARGE SCALE GENOMIC DNA]</scope>
</reference>
<name>A0A1Y6K2H5_9CHLR</name>